<comment type="caution">
    <text evidence="3">The sequence shown here is derived from an EMBL/GenBank/DDBJ whole genome shotgun (WGS) entry which is preliminary data.</text>
</comment>
<dbReference type="Pfam" id="PF13966">
    <property type="entry name" value="zf-RVT"/>
    <property type="match status" value="1"/>
</dbReference>
<reference evidence="3 4" key="1">
    <citation type="journal article" date="2018" name="PLoS Genet.">
        <title>Population sequencing reveals clonal diversity and ancestral inbreeding in the grapevine cultivar Chardonnay.</title>
        <authorList>
            <person name="Roach M.J."/>
            <person name="Johnson D.L."/>
            <person name="Bohlmann J."/>
            <person name="van Vuuren H.J."/>
            <person name="Jones S.J."/>
            <person name="Pretorius I.S."/>
            <person name="Schmidt S.A."/>
            <person name="Borneman A.R."/>
        </authorList>
    </citation>
    <scope>NUCLEOTIDE SEQUENCE [LARGE SCALE GENOMIC DNA]</scope>
    <source>
        <strain evidence="4">cv. Chardonnay</strain>
        <tissue evidence="3">Leaf</tissue>
    </source>
</reference>
<dbReference type="InterPro" id="IPR000477">
    <property type="entry name" value="RT_dom"/>
</dbReference>
<proteinExistence type="predicted"/>
<evidence type="ECO:0000259" key="1">
    <source>
        <dbReference type="Pfam" id="PF00078"/>
    </source>
</evidence>
<dbReference type="PANTHER" id="PTHR33116:SF78">
    <property type="entry name" value="OS12G0587133 PROTEIN"/>
    <property type="match status" value="1"/>
</dbReference>
<dbReference type="AlphaFoldDB" id="A0A438JPR1"/>
<sequence>MGCGYQKEQEVREGNAFQQLFSESSDWRRTQGDCRPDDFTVAFWQSCWDFLKEEILDMFKEFHEQNSFLKSLNNTFLVLLLKRGGLRTLGIIDPSACIRRGRRQAVNISHLLFADDTIIFCEAKKEHLTHLSWILFWFEVASGLRINLAKSEIILIGEVEEVDEMAVELGCRVGQLLAVYLGLPLGAPNKASSVWDGVEERVRRRLVLWKRQYISKGGRITLIKTTMASMPLYQMSLFRMPKTVARRLEKLHRDFLWGRGNLEKKAHLVNWEVVCADKENGGLGLRKLALLNKALLGKWIWRFACVEEDLWKQVLVAKYGQENLVGKAPKIIFWTDLWCGCTMLSQRFPHLYAMAVHKNATVEKMITLEEDSVFWKEGRNGQFRVKKAYNLLVNPMAAIFPKSNIWVDRVPTKIAFFAWKAAWGKMLALDRLQKRGWQLPNCCFLCGCKEETVNHILIHCTVARVLWDIVLGLFGA</sequence>
<evidence type="ECO:0000313" key="3">
    <source>
        <dbReference type="EMBL" id="RVX10927.1"/>
    </source>
</evidence>
<accession>A0A438JPR1</accession>
<gene>
    <name evidence="3" type="primary">VvCHDp000001_54</name>
    <name evidence="3" type="ORF">CK203_013197</name>
</gene>
<evidence type="ECO:0000259" key="2">
    <source>
        <dbReference type="Pfam" id="PF13966"/>
    </source>
</evidence>
<dbReference type="Proteomes" id="UP000288805">
    <property type="component" value="Unassembled WGS sequence"/>
</dbReference>
<organism evidence="3 4">
    <name type="scientific">Vitis vinifera</name>
    <name type="common">Grape</name>
    <dbReference type="NCBI Taxonomy" id="29760"/>
    <lineage>
        <taxon>Eukaryota</taxon>
        <taxon>Viridiplantae</taxon>
        <taxon>Streptophyta</taxon>
        <taxon>Embryophyta</taxon>
        <taxon>Tracheophyta</taxon>
        <taxon>Spermatophyta</taxon>
        <taxon>Magnoliopsida</taxon>
        <taxon>eudicotyledons</taxon>
        <taxon>Gunneridae</taxon>
        <taxon>Pentapetalae</taxon>
        <taxon>rosids</taxon>
        <taxon>Vitales</taxon>
        <taxon>Vitaceae</taxon>
        <taxon>Viteae</taxon>
        <taxon>Vitis</taxon>
    </lineage>
</organism>
<dbReference type="EMBL" id="QGNW01000032">
    <property type="protein sequence ID" value="RVX10927.1"/>
    <property type="molecule type" value="Genomic_DNA"/>
</dbReference>
<dbReference type="InterPro" id="IPR026960">
    <property type="entry name" value="RVT-Znf"/>
</dbReference>
<dbReference type="PANTHER" id="PTHR33116">
    <property type="entry name" value="REVERSE TRANSCRIPTASE ZINC-BINDING DOMAIN-CONTAINING PROTEIN-RELATED-RELATED"/>
    <property type="match status" value="1"/>
</dbReference>
<evidence type="ECO:0000313" key="4">
    <source>
        <dbReference type="Proteomes" id="UP000288805"/>
    </source>
</evidence>
<protein>
    <submittedName>
        <fullName evidence="3">Putative ribonuclease H protein</fullName>
    </submittedName>
</protein>
<dbReference type="Pfam" id="PF00078">
    <property type="entry name" value="RVT_1"/>
    <property type="match status" value="1"/>
</dbReference>
<feature type="domain" description="Reverse transcriptase" evidence="1">
    <location>
        <begin position="103"/>
        <end position="163"/>
    </location>
</feature>
<feature type="domain" description="Reverse transcriptase zinc-binding" evidence="2">
    <location>
        <begin position="383"/>
        <end position="467"/>
    </location>
</feature>
<name>A0A438JPR1_VITVI</name>